<evidence type="ECO:0000313" key="2">
    <source>
        <dbReference type="Proteomes" id="UP000030669"/>
    </source>
</evidence>
<sequence>MSQANGRRIYLNSESFINPRLISHESKYHGNMITVDGVDHSRRHAGASEWLFVHRGCLSLVCHRLRLSPRQLWSSLFAPRNRVYCKDATGLIRCIEYYDMAGSARKFSADAFERITLGTVPCTELLDCMWLLARPTVLPIAPPVVVPQRFISHVPAVSTACLRVLTTPELLDIILDKLVHHHAEEEYASLLMADPAYVVLPCLVEATATLFSLIQVSRYFHSSILARRQDLFLRIAWESGWMLPASPGDWDLWPNGALAHPSDARRLCGQPGRDWRKYLLAFLRREDLHVRNRWRLHRMHVQFARGKVKMGQAWERPWKWSVGSLGVRTSLVPPERMPWEYAC</sequence>
<dbReference type="HOGENOM" id="CLU_053376_0_0_1"/>
<dbReference type="AlphaFoldDB" id="S7RTR5"/>
<dbReference type="OMA" id="GWMLPFT"/>
<dbReference type="RefSeq" id="XP_007865249.1">
    <property type="nucleotide sequence ID" value="XM_007867058.1"/>
</dbReference>
<evidence type="ECO:0000313" key="1">
    <source>
        <dbReference type="EMBL" id="EPQ56534.1"/>
    </source>
</evidence>
<proteinExistence type="predicted"/>
<organism evidence="1 2">
    <name type="scientific">Gloeophyllum trabeum (strain ATCC 11539 / FP-39264 / Madison 617)</name>
    <name type="common">Brown rot fungus</name>
    <dbReference type="NCBI Taxonomy" id="670483"/>
    <lineage>
        <taxon>Eukaryota</taxon>
        <taxon>Fungi</taxon>
        <taxon>Dikarya</taxon>
        <taxon>Basidiomycota</taxon>
        <taxon>Agaricomycotina</taxon>
        <taxon>Agaricomycetes</taxon>
        <taxon>Gloeophyllales</taxon>
        <taxon>Gloeophyllaceae</taxon>
        <taxon>Gloeophyllum</taxon>
    </lineage>
</organism>
<gene>
    <name evidence="1" type="ORF">GLOTRDRAFT_128476</name>
</gene>
<reference evidence="1 2" key="1">
    <citation type="journal article" date="2012" name="Science">
        <title>The Paleozoic origin of enzymatic lignin decomposition reconstructed from 31 fungal genomes.</title>
        <authorList>
            <person name="Floudas D."/>
            <person name="Binder M."/>
            <person name="Riley R."/>
            <person name="Barry K."/>
            <person name="Blanchette R.A."/>
            <person name="Henrissat B."/>
            <person name="Martinez A.T."/>
            <person name="Otillar R."/>
            <person name="Spatafora J.W."/>
            <person name="Yadav J.S."/>
            <person name="Aerts A."/>
            <person name="Benoit I."/>
            <person name="Boyd A."/>
            <person name="Carlson A."/>
            <person name="Copeland A."/>
            <person name="Coutinho P.M."/>
            <person name="de Vries R.P."/>
            <person name="Ferreira P."/>
            <person name="Findley K."/>
            <person name="Foster B."/>
            <person name="Gaskell J."/>
            <person name="Glotzer D."/>
            <person name="Gorecki P."/>
            <person name="Heitman J."/>
            <person name="Hesse C."/>
            <person name="Hori C."/>
            <person name="Igarashi K."/>
            <person name="Jurgens J.A."/>
            <person name="Kallen N."/>
            <person name="Kersten P."/>
            <person name="Kohler A."/>
            <person name="Kuees U."/>
            <person name="Kumar T.K.A."/>
            <person name="Kuo A."/>
            <person name="LaButti K."/>
            <person name="Larrondo L.F."/>
            <person name="Lindquist E."/>
            <person name="Ling A."/>
            <person name="Lombard V."/>
            <person name="Lucas S."/>
            <person name="Lundell T."/>
            <person name="Martin R."/>
            <person name="McLaughlin D.J."/>
            <person name="Morgenstern I."/>
            <person name="Morin E."/>
            <person name="Murat C."/>
            <person name="Nagy L.G."/>
            <person name="Nolan M."/>
            <person name="Ohm R.A."/>
            <person name="Patyshakuliyeva A."/>
            <person name="Rokas A."/>
            <person name="Ruiz-Duenas F.J."/>
            <person name="Sabat G."/>
            <person name="Salamov A."/>
            <person name="Samejima M."/>
            <person name="Schmutz J."/>
            <person name="Slot J.C."/>
            <person name="St John F."/>
            <person name="Stenlid J."/>
            <person name="Sun H."/>
            <person name="Sun S."/>
            <person name="Syed K."/>
            <person name="Tsang A."/>
            <person name="Wiebenga A."/>
            <person name="Young D."/>
            <person name="Pisabarro A."/>
            <person name="Eastwood D.C."/>
            <person name="Martin F."/>
            <person name="Cullen D."/>
            <person name="Grigoriev I.V."/>
            <person name="Hibbett D.S."/>
        </authorList>
    </citation>
    <scope>NUCLEOTIDE SEQUENCE [LARGE SCALE GENOMIC DNA]</scope>
    <source>
        <strain evidence="1 2">ATCC 11539</strain>
    </source>
</reference>
<dbReference type="Proteomes" id="UP000030669">
    <property type="component" value="Unassembled WGS sequence"/>
</dbReference>
<dbReference type="GeneID" id="19301739"/>
<dbReference type="EMBL" id="KB469300">
    <property type="protein sequence ID" value="EPQ56534.1"/>
    <property type="molecule type" value="Genomic_DNA"/>
</dbReference>
<dbReference type="eggNOG" id="ENOG502SJHB">
    <property type="taxonomic scope" value="Eukaryota"/>
</dbReference>
<protein>
    <submittedName>
        <fullName evidence="1">Uncharacterized protein</fullName>
    </submittedName>
</protein>
<dbReference type="KEGG" id="gtr:GLOTRDRAFT_128476"/>
<accession>S7RTR5</accession>
<keyword evidence="2" id="KW-1185">Reference proteome</keyword>
<dbReference type="OrthoDB" id="3243178at2759"/>
<name>S7RTR5_GLOTA</name>